<dbReference type="GO" id="GO:0006935">
    <property type="term" value="P:chemotaxis"/>
    <property type="evidence" value="ECO:0007669"/>
    <property type="project" value="UniProtKB-KW"/>
</dbReference>
<dbReference type="InterPro" id="IPR005503">
    <property type="entry name" value="FliL"/>
</dbReference>
<sequence>MAEELDSNGAPEAAGKPSGEKPAASKAKVDAKVELDLDDAPFLDEDEPEPEPEPEKKPAAAPEKAKPADAGPPTLKERLLANKKKLIMAGGGGVLLLVLAVCVNVFLFSGEKTPPPSPAPEPEKVLAAPKPLPEAPVPRHILQLEPFWVEIKDTEGAIRFLTLKFSVPTENPVLFAEMNGKKLILRDALFYYLRNQPIISLTDEAKAQAFKRDILTVMNEHLGSGKISEILIQDYLVQ</sequence>
<comment type="similarity">
    <text evidence="3 10">Belongs to the FliL family.</text>
</comment>
<keyword evidence="12" id="KW-0282">Flagellum</keyword>
<name>A0A212IU37_9DELT</name>
<feature type="compositionally biased region" description="Basic and acidic residues" evidence="11">
    <location>
        <begin position="53"/>
        <end position="67"/>
    </location>
</feature>
<keyword evidence="4 10" id="KW-1003">Cell membrane</keyword>
<feature type="region of interest" description="Disordered" evidence="11">
    <location>
        <begin position="1"/>
        <end position="74"/>
    </location>
</feature>
<evidence type="ECO:0000256" key="6">
    <source>
        <dbReference type="ARBA" id="ARBA00022692"/>
    </source>
</evidence>
<evidence type="ECO:0000313" key="12">
    <source>
        <dbReference type="EMBL" id="SBV90726.1"/>
    </source>
</evidence>
<evidence type="ECO:0000256" key="1">
    <source>
        <dbReference type="ARBA" id="ARBA00002254"/>
    </source>
</evidence>
<dbReference type="GO" id="GO:0071978">
    <property type="term" value="P:bacterial-type flagellum-dependent swarming motility"/>
    <property type="evidence" value="ECO:0007669"/>
    <property type="project" value="TreeGrafter"/>
</dbReference>
<dbReference type="PANTHER" id="PTHR35091">
    <property type="entry name" value="FLAGELLAR PROTEIN FLIL"/>
    <property type="match status" value="1"/>
</dbReference>
<dbReference type="EMBL" id="FLUQ01000001">
    <property type="protein sequence ID" value="SBV90726.1"/>
    <property type="molecule type" value="Genomic_DNA"/>
</dbReference>
<evidence type="ECO:0000256" key="5">
    <source>
        <dbReference type="ARBA" id="ARBA00022500"/>
    </source>
</evidence>
<keyword evidence="12" id="KW-0969">Cilium</keyword>
<dbReference type="GO" id="GO:0009425">
    <property type="term" value="C:bacterial-type flagellum basal body"/>
    <property type="evidence" value="ECO:0007669"/>
    <property type="project" value="InterPro"/>
</dbReference>
<keyword evidence="8 10" id="KW-1133">Transmembrane helix</keyword>
<dbReference type="Pfam" id="PF03748">
    <property type="entry name" value="FliL"/>
    <property type="match status" value="1"/>
</dbReference>
<comment type="subcellular location">
    <subcellularLocation>
        <location evidence="2">Cell membrane</location>
        <topology evidence="2">Single-pass membrane protein</topology>
    </subcellularLocation>
</comment>
<evidence type="ECO:0000256" key="4">
    <source>
        <dbReference type="ARBA" id="ARBA00022475"/>
    </source>
</evidence>
<gene>
    <name evidence="12" type="ORF">KL86DPRO_10076</name>
</gene>
<evidence type="ECO:0000256" key="8">
    <source>
        <dbReference type="ARBA" id="ARBA00022989"/>
    </source>
</evidence>
<dbReference type="GO" id="GO:0005886">
    <property type="term" value="C:plasma membrane"/>
    <property type="evidence" value="ECO:0007669"/>
    <property type="project" value="UniProtKB-SubCell"/>
</dbReference>
<feature type="transmembrane region" description="Helical" evidence="10">
    <location>
        <begin position="86"/>
        <end position="108"/>
    </location>
</feature>
<proteinExistence type="inferred from homology"/>
<dbReference type="AlphaFoldDB" id="A0A212IU37"/>
<evidence type="ECO:0000256" key="9">
    <source>
        <dbReference type="ARBA" id="ARBA00023136"/>
    </source>
</evidence>
<evidence type="ECO:0000256" key="3">
    <source>
        <dbReference type="ARBA" id="ARBA00008281"/>
    </source>
</evidence>
<comment type="function">
    <text evidence="1 10">Controls the rotational direction of flagella during chemotaxis.</text>
</comment>
<evidence type="ECO:0000256" key="2">
    <source>
        <dbReference type="ARBA" id="ARBA00004162"/>
    </source>
</evidence>
<keyword evidence="5 10" id="KW-0145">Chemotaxis</keyword>
<keyword evidence="7 10" id="KW-0283">Flagellar rotation</keyword>
<dbReference type="PANTHER" id="PTHR35091:SF2">
    <property type="entry name" value="FLAGELLAR PROTEIN FLIL"/>
    <property type="match status" value="1"/>
</dbReference>
<organism evidence="12">
    <name type="scientific">uncultured delta proteobacterium</name>
    <dbReference type="NCBI Taxonomy" id="34034"/>
    <lineage>
        <taxon>Bacteria</taxon>
        <taxon>Deltaproteobacteria</taxon>
        <taxon>environmental samples</taxon>
    </lineage>
</organism>
<accession>A0A212IU37</accession>
<keyword evidence="6 10" id="KW-0812">Transmembrane</keyword>
<reference evidence="12" key="1">
    <citation type="submission" date="2016-04" db="EMBL/GenBank/DDBJ databases">
        <authorList>
            <person name="Evans L.H."/>
            <person name="Alamgir A."/>
            <person name="Owens N."/>
            <person name="Weber N.D."/>
            <person name="Virtaneva K."/>
            <person name="Barbian K."/>
            <person name="Babar A."/>
            <person name="Rosenke K."/>
        </authorList>
    </citation>
    <scope>NUCLEOTIDE SEQUENCE</scope>
    <source>
        <strain evidence="12">86</strain>
    </source>
</reference>
<keyword evidence="12" id="KW-0966">Cell projection</keyword>
<evidence type="ECO:0000256" key="7">
    <source>
        <dbReference type="ARBA" id="ARBA00022779"/>
    </source>
</evidence>
<protein>
    <recommendedName>
        <fullName evidence="10">Flagellar protein FliL</fullName>
    </recommendedName>
</protein>
<keyword evidence="9 10" id="KW-0472">Membrane</keyword>
<evidence type="ECO:0000256" key="10">
    <source>
        <dbReference type="RuleBase" id="RU364125"/>
    </source>
</evidence>
<evidence type="ECO:0000256" key="11">
    <source>
        <dbReference type="SAM" id="MobiDB-lite"/>
    </source>
</evidence>
<feature type="compositionally biased region" description="Acidic residues" evidence="11">
    <location>
        <begin position="36"/>
        <end position="52"/>
    </location>
</feature>